<evidence type="ECO:0000259" key="2">
    <source>
        <dbReference type="Pfam" id="PF04892"/>
    </source>
</evidence>
<dbReference type="EMBL" id="QRQQ01000010">
    <property type="protein sequence ID" value="RHN14938.1"/>
    <property type="molecule type" value="Genomic_DNA"/>
</dbReference>
<dbReference type="Proteomes" id="UP000266376">
    <property type="component" value="Unassembled WGS sequence"/>
</dbReference>
<comment type="caution">
    <text evidence="3">The sequence shown here is derived from an EMBL/GenBank/DDBJ whole genome shotgun (WGS) entry which is preliminary data.</text>
</comment>
<dbReference type="Pfam" id="PF04892">
    <property type="entry name" value="VanZ"/>
    <property type="match status" value="1"/>
</dbReference>
<feature type="transmembrane region" description="Helical" evidence="1">
    <location>
        <begin position="20"/>
        <end position="40"/>
    </location>
</feature>
<evidence type="ECO:0000313" key="5">
    <source>
        <dbReference type="Proteomes" id="UP000266376"/>
    </source>
</evidence>
<feature type="domain" description="VanZ-like" evidence="2">
    <location>
        <begin position="59"/>
        <end position="165"/>
    </location>
</feature>
<dbReference type="Proteomes" id="UP000285652">
    <property type="component" value="Unassembled WGS sequence"/>
</dbReference>
<dbReference type="InterPro" id="IPR006976">
    <property type="entry name" value="VanZ-like"/>
</dbReference>
<feature type="transmembrane region" description="Helical" evidence="1">
    <location>
        <begin position="150"/>
        <end position="170"/>
    </location>
</feature>
<dbReference type="EMBL" id="QSAJ01000062">
    <property type="protein sequence ID" value="RGW47764.1"/>
    <property type="molecule type" value="Genomic_DNA"/>
</dbReference>
<gene>
    <name evidence="3" type="ORF">DWV67_15290</name>
    <name evidence="4" type="ORF">DWZ24_11255</name>
</gene>
<keyword evidence="1" id="KW-0812">Transmembrane</keyword>
<accession>A0A395XMF5</accession>
<protein>
    <submittedName>
        <fullName evidence="3">VanZ family protein</fullName>
    </submittedName>
</protein>
<keyword evidence="1" id="KW-0472">Membrane</keyword>
<evidence type="ECO:0000313" key="6">
    <source>
        <dbReference type="Proteomes" id="UP000285652"/>
    </source>
</evidence>
<evidence type="ECO:0000313" key="3">
    <source>
        <dbReference type="EMBL" id="RGW47764.1"/>
    </source>
</evidence>
<proteinExistence type="predicted"/>
<dbReference type="PANTHER" id="PTHR36834">
    <property type="entry name" value="MEMBRANE PROTEIN-RELATED"/>
    <property type="match status" value="1"/>
</dbReference>
<keyword evidence="1" id="KW-1133">Transmembrane helix</keyword>
<dbReference type="RefSeq" id="WP_118447785.1">
    <property type="nucleotide sequence ID" value="NZ_QRQQ01000010.1"/>
</dbReference>
<dbReference type="PANTHER" id="PTHR36834:SF1">
    <property type="entry name" value="INTEGRAL MEMBRANE PROTEIN"/>
    <property type="match status" value="1"/>
</dbReference>
<organism evidence="3 5">
    <name type="scientific">Dorea formicigenerans</name>
    <dbReference type="NCBI Taxonomy" id="39486"/>
    <lineage>
        <taxon>Bacteria</taxon>
        <taxon>Bacillati</taxon>
        <taxon>Bacillota</taxon>
        <taxon>Clostridia</taxon>
        <taxon>Lachnospirales</taxon>
        <taxon>Lachnospiraceae</taxon>
        <taxon>Dorea</taxon>
    </lineage>
</organism>
<evidence type="ECO:0000313" key="4">
    <source>
        <dbReference type="EMBL" id="RHN14938.1"/>
    </source>
</evidence>
<evidence type="ECO:0000256" key="1">
    <source>
        <dbReference type="SAM" id="Phobius"/>
    </source>
</evidence>
<feature type="transmembrane region" description="Helical" evidence="1">
    <location>
        <begin position="120"/>
        <end position="138"/>
    </location>
</feature>
<sequence length="180" mass="21095">MEIGKMLSELLENIYYNSPLKIFISIVIFTFIYLIGYSWINKSMQNKKMLSICFDVEIFIYILLILIITLFARDEQVGLSISLMPFSDLSRDKIRGNYMNILLFYPLGIFSGSRWNRKRIILLGTFLSLIIEMSQYFWNLGYAEVDDVINNTIGMALGVSVMLVFEKVCLHYDKNRYKDE</sequence>
<name>A0A395XMF5_9FIRM</name>
<dbReference type="AlphaFoldDB" id="A0A395XMF5"/>
<dbReference type="InterPro" id="IPR053150">
    <property type="entry name" value="Teicoplanin_resist-assoc"/>
</dbReference>
<reference evidence="5 6" key="1">
    <citation type="submission" date="2018-08" db="EMBL/GenBank/DDBJ databases">
        <title>A genome reference for cultivated species of the human gut microbiota.</title>
        <authorList>
            <person name="Zou Y."/>
            <person name="Xue W."/>
            <person name="Luo G."/>
        </authorList>
    </citation>
    <scope>NUCLEOTIDE SEQUENCE [LARGE SCALE GENOMIC DNA]</scope>
    <source>
        <strain evidence="3 5">AF12-11</strain>
        <strain evidence="4 6">AF31-13BH</strain>
    </source>
</reference>
<feature type="transmembrane region" description="Helical" evidence="1">
    <location>
        <begin position="94"/>
        <end position="113"/>
    </location>
</feature>
<feature type="transmembrane region" description="Helical" evidence="1">
    <location>
        <begin position="52"/>
        <end position="72"/>
    </location>
</feature>